<evidence type="ECO:0000256" key="1">
    <source>
        <dbReference type="SAM" id="Phobius"/>
    </source>
</evidence>
<keyword evidence="3" id="KW-1185">Reference proteome</keyword>
<keyword evidence="1" id="KW-0472">Membrane</keyword>
<gene>
    <name evidence="2" type="ORF">A8C56_13545</name>
</gene>
<dbReference type="AlphaFoldDB" id="A0A1A9I5A2"/>
<dbReference type="Proteomes" id="UP000077667">
    <property type="component" value="Chromosome"/>
</dbReference>
<accession>A0A1A9I5A2</accession>
<name>A0A1A9I5A2_9BACT</name>
<organism evidence="2 3">
    <name type="scientific">Niabella ginsenosidivorans</name>
    <dbReference type="NCBI Taxonomy" id="1176587"/>
    <lineage>
        <taxon>Bacteria</taxon>
        <taxon>Pseudomonadati</taxon>
        <taxon>Bacteroidota</taxon>
        <taxon>Chitinophagia</taxon>
        <taxon>Chitinophagales</taxon>
        <taxon>Chitinophagaceae</taxon>
        <taxon>Niabella</taxon>
    </lineage>
</organism>
<evidence type="ECO:0000313" key="2">
    <source>
        <dbReference type="EMBL" id="ANH81862.1"/>
    </source>
</evidence>
<sequence length="69" mass="7945">MAGVTERLLQLKNARSETGLNSRMNDGARSFKLKPRRKRNRALNIRGCFFLCLHFTNFAAVRRPAVRVL</sequence>
<keyword evidence="1" id="KW-0812">Transmembrane</keyword>
<keyword evidence="1" id="KW-1133">Transmembrane helix</keyword>
<dbReference type="KEGG" id="nia:A8C56_13545"/>
<evidence type="ECO:0000313" key="3">
    <source>
        <dbReference type="Proteomes" id="UP000077667"/>
    </source>
</evidence>
<dbReference type="EMBL" id="CP015772">
    <property type="protein sequence ID" value="ANH81862.1"/>
    <property type="molecule type" value="Genomic_DNA"/>
</dbReference>
<protein>
    <submittedName>
        <fullName evidence="2">Uncharacterized protein</fullName>
    </submittedName>
</protein>
<proteinExistence type="predicted"/>
<feature type="transmembrane region" description="Helical" evidence="1">
    <location>
        <begin position="43"/>
        <end position="61"/>
    </location>
</feature>
<reference evidence="2 3" key="1">
    <citation type="submission" date="2016-05" db="EMBL/GenBank/DDBJ databases">
        <title>Niabella ginsenosidivorans BS26 whole genome sequencing.</title>
        <authorList>
            <person name="Im W.T."/>
            <person name="Siddiqi M.Z."/>
        </authorList>
    </citation>
    <scope>NUCLEOTIDE SEQUENCE [LARGE SCALE GENOMIC DNA]</scope>
    <source>
        <strain evidence="2 3">BS26</strain>
    </source>
</reference>